<evidence type="ECO:0000256" key="5">
    <source>
        <dbReference type="ARBA" id="ARBA00022475"/>
    </source>
</evidence>
<dbReference type="GO" id="GO:0008808">
    <property type="term" value="F:cardiolipin synthase activity"/>
    <property type="evidence" value="ECO:0007669"/>
    <property type="project" value="TreeGrafter"/>
</dbReference>
<dbReference type="InterPro" id="IPR027379">
    <property type="entry name" value="CLS_N"/>
</dbReference>
<evidence type="ECO:0000256" key="8">
    <source>
        <dbReference type="ARBA" id="ARBA00022989"/>
    </source>
</evidence>
<evidence type="ECO:0000256" key="10">
    <source>
        <dbReference type="ARBA" id="ARBA00029594"/>
    </source>
</evidence>
<keyword evidence="7 12" id="KW-0812">Transmembrane</keyword>
<dbReference type="RefSeq" id="WP_068308473.1">
    <property type="nucleotide sequence ID" value="NZ_FNAK01000001.1"/>
</dbReference>
<evidence type="ECO:0000256" key="11">
    <source>
        <dbReference type="SAM" id="MobiDB-lite"/>
    </source>
</evidence>
<dbReference type="Proteomes" id="UP000183685">
    <property type="component" value="Unassembled WGS sequence"/>
</dbReference>
<evidence type="ECO:0000259" key="13">
    <source>
        <dbReference type="PROSITE" id="PS50035"/>
    </source>
</evidence>
<dbReference type="EMBL" id="FNAK01000001">
    <property type="protein sequence ID" value="SDD34585.1"/>
    <property type="molecule type" value="Genomic_DNA"/>
</dbReference>
<feature type="transmembrane region" description="Helical" evidence="12">
    <location>
        <begin position="12"/>
        <end position="30"/>
    </location>
</feature>
<dbReference type="GO" id="GO:0005886">
    <property type="term" value="C:plasma membrane"/>
    <property type="evidence" value="ECO:0007669"/>
    <property type="project" value="UniProtKB-SubCell"/>
</dbReference>
<dbReference type="STRING" id="637679.GCA_001550055_00468"/>
<comment type="function">
    <text evidence="1">Could be a virulence factor.</text>
</comment>
<feature type="transmembrane region" description="Helical" evidence="12">
    <location>
        <begin position="42"/>
        <end position="62"/>
    </location>
</feature>
<feature type="domain" description="PLD phosphodiesterase" evidence="13">
    <location>
        <begin position="398"/>
        <end position="425"/>
    </location>
</feature>
<dbReference type="InterPro" id="IPR001736">
    <property type="entry name" value="PLipase_D/transphosphatidylase"/>
</dbReference>
<evidence type="ECO:0000256" key="7">
    <source>
        <dbReference type="ARBA" id="ARBA00022692"/>
    </source>
</evidence>
<evidence type="ECO:0000256" key="2">
    <source>
        <dbReference type="ARBA" id="ARBA00004613"/>
    </source>
</evidence>
<dbReference type="PANTHER" id="PTHR21248">
    <property type="entry name" value="CARDIOLIPIN SYNTHASE"/>
    <property type="match status" value="1"/>
</dbReference>
<accession>A0A1G6U207</accession>
<keyword evidence="15" id="KW-1185">Reference proteome</keyword>
<protein>
    <recommendedName>
        <fullName evidence="4">Phospholipase D</fullName>
    </recommendedName>
    <alternativeName>
        <fullName evidence="10">Choline phosphatase</fullName>
    </alternativeName>
</protein>
<sequence>MNLEALIWPNGWLIVGFVFLAQLLASIHILRTKNDVRSAITWIGLVWIAPMLGLLSYILFGINRIRRRARRVRERRGMAPRPEHAREPEGPALTDGVPDAANRWQAHARLGGRVTNLPLTLGNSIEPLTGGREAYDAMIQAIDGAKRTVALTTYIFQADQAGRRFVAALARAHERGVQVRVLVDAVGNLYGLKPVSNLLRRRGVPVAVFNPARLSWRLAFFNLRTHRKLLIVDGNMGFAGGMNIRKHHLERTDGSPRVRDTHFRLKGPIVSQMMEAFADDWAFSTKEDLDDTVWMPPAEPQAPNITARSIPDGPDEYYHKTAMIMESALSSARKRVQLVTPYFLPEPGLIAALKQAALRGVQVDMLVPSQNNLPLFALSSLSGARQLVQIGCNLYLSEPPFDHTKLMIVDDDWVLFGSSNWDARSLKLNFEFNVECYDARFAGTMTDWVRERMSRATPMTRDDFKNRSTFKRALGRVLWLLSPYL</sequence>
<name>A0A1G6U207_9PROT</name>
<dbReference type="CDD" id="cd09157">
    <property type="entry name" value="PLDc_CLS_unchar2_1"/>
    <property type="match status" value="1"/>
</dbReference>
<dbReference type="Gene3D" id="3.30.870.10">
    <property type="entry name" value="Endonuclease Chain A"/>
    <property type="match status" value="2"/>
</dbReference>
<dbReference type="Pfam" id="PF13091">
    <property type="entry name" value="PLDc_2"/>
    <property type="match status" value="2"/>
</dbReference>
<evidence type="ECO:0000256" key="3">
    <source>
        <dbReference type="ARBA" id="ARBA00004651"/>
    </source>
</evidence>
<dbReference type="Pfam" id="PF13396">
    <property type="entry name" value="PLDc_N"/>
    <property type="match status" value="1"/>
</dbReference>
<evidence type="ECO:0000313" key="14">
    <source>
        <dbReference type="EMBL" id="SDD34585.1"/>
    </source>
</evidence>
<keyword evidence="8 12" id="KW-1133">Transmembrane helix</keyword>
<gene>
    <name evidence="14" type="ORF">SAMN04488071_0421</name>
</gene>
<keyword evidence="9 12" id="KW-0472">Membrane</keyword>
<dbReference type="PROSITE" id="PS50035">
    <property type="entry name" value="PLD"/>
    <property type="match status" value="2"/>
</dbReference>
<feature type="region of interest" description="Disordered" evidence="11">
    <location>
        <begin position="73"/>
        <end position="95"/>
    </location>
</feature>
<evidence type="ECO:0000256" key="12">
    <source>
        <dbReference type="SAM" id="Phobius"/>
    </source>
</evidence>
<dbReference type="GO" id="GO:0032049">
    <property type="term" value="P:cardiolipin biosynthetic process"/>
    <property type="evidence" value="ECO:0007669"/>
    <property type="project" value="UniProtKB-ARBA"/>
</dbReference>
<evidence type="ECO:0000256" key="6">
    <source>
        <dbReference type="ARBA" id="ARBA00022525"/>
    </source>
</evidence>
<dbReference type="GO" id="GO:0005576">
    <property type="term" value="C:extracellular region"/>
    <property type="evidence" value="ECO:0007669"/>
    <property type="project" value="UniProtKB-SubCell"/>
</dbReference>
<evidence type="ECO:0000313" key="15">
    <source>
        <dbReference type="Proteomes" id="UP000183685"/>
    </source>
</evidence>
<organism evidence="14 15">
    <name type="scientific">Kordiimonas lacus</name>
    <dbReference type="NCBI Taxonomy" id="637679"/>
    <lineage>
        <taxon>Bacteria</taxon>
        <taxon>Pseudomonadati</taxon>
        <taxon>Pseudomonadota</taxon>
        <taxon>Alphaproteobacteria</taxon>
        <taxon>Kordiimonadales</taxon>
        <taxon>Kordiimonadaceae</taxon>
        <taxon>Kordiimonas</taxon>
    </lineage>
</organism>
<keyword evidence="5" id="KW-1003">Cell membrane</keyword>
<dbReference type="SMART" id="SM00155">
    <property type="entry name" value="PLDc"/>
    <property type="match status" value="2"/>
</dbReference>
<dbReference type="AlphaFoldDB" id="A0A1G6U207"/>
<keyword evidence="6" id="KW-0964">Secreted</keyword>
<comment type="subcellular location">
    <subcellularLocation>
        <location evidence="3">Cell membrane</location>
        <topology evidence="3">Multi-pass membrane protein</topology>
    </subcellularLocation>
    <subcellularLocation>
        <location evidence="2">Secreted</location>
    </subcellularLocation>
</comment>
<evidence type="ECO:0000256" key="9">
    <source>
        <dbReference type="ARBA" id="ARBA00023136"/>
    </source>
</evidence>
<dbReference type="InterPro" id="IPR025202">
    <property type="entry name" value="PLD-like_dom"/>
</dbReference>
<proteinExistence type="predicted"/>
<evidence type="ECO:0000256" key="1">
    <source>
        <dbReference type="ARBA" id="ARBA00003145"/>
    </source>
</evidence>
<feature type="domain" description="PLD phosphodiesterase" evidence="13">
    <location>
        <begin position="221"/>
        <end position="248"/>
    </location>
</feature>
<evidence type="ECO:0000256" key="4">
    <source>
        <dbReference type="ARBA" id="ARBA00018392"/>
    </source>
</evidence>
<feature type="compositionally biased region" description="Basic and acidic residues" evidence="11">
    <location>
        <begin position="75"/>
        <end position="89"/>
    </location>
</feature>
<dbReference type="SUPFAM" id="SSF56024">
    <property type="entry name" value="Phospholipase D/nuclease"/>
    <property type="match status" value="2"/>
</dbReference>
<reference evidence="14 15" key="1">
    <citation type="submission" date="2016-10" db="EMBL/GenBank/DDBJ databases">
        <authorList>
            <person name="de Groot N.N."/>
        </authorList>
    </citation>
    <scope>NUCLEOTIDE SEQUENCE [LARGE SCALE GENOMIC DNA]</scope>
    <source>
        <strain evidence="14 15">CGMCC 1.9109</strain>
    </source>
</reference>
<dbReference type="PANTHER" id="PTHR21248:SF22">
    <property type="entry name" value="PHOSPHOLIPASE D"/>
    <property type="match status" value="1"/>
</dbReference>